<dbReference type="Proteomes" id="UP000317238">
    <property type="component" value="Unassembled WGS sequence"/>
</dbReference>
<organism evidence="5 6">
    <name type="scientific">Crateriforma conspicua</name>
    <dbReference type="NCBI Taxonomy" id="2527996"/>
    <lineage>
        <taxon>Bacteria</taxon>
        <taxon>Pseudomonadati</taxon>
        <taxon>Planctomycetota</taxon>
        <taxon>Planctomycetia</taxon>
        <taxon>Planctomycetales</taxon>
        <taxon>Planctomycetaceae</taxon>
        <taxon>Crateriforma</taxon>
    </lineage>
</organism>
<evidence type="ECO:0000313" key="5">
    <source>
        <dbReference type="EMBL" id="TWT72277.1"/>
    </source>
</evidence>
<sequence>MKWHSELVLPVTVTVIFTITFLVVPAVSACTRILWNPSDSVTIVGRTMDWAESTQPKLWVFPRGIQRDGGMMGPVRLINDRPARWKSKYGSVVVSGYDLGSFDGMNEQGLGMHLLFLTATDYGVPDDTKDGIQAGLWGQYLLDNAASVDEAIDLMKGIQPVMVEHGGFRSTLHLAIEDSSGDSAIVEYVGGKAKIYHGSQHRVMTNDPPYDQQLKELSKWDFSDATRKTPLPGNVNPIARFVRANYFLESLRKPRSEREAIASVLSIARNASVPFNAPYKTPGTIYDTEYRTVADLAARRYFFELTTSPNVIWIDLNAFDLREGGETKTLDPNDIHLSGSVESNFQVVDQPPF</sequence>
<dbReference type="SUPFAM" id="SSF56235">
    <property type="entry name" value="N-terminal nucleophile aminohydrolases (Ntn hydrolases)"/>
    <property type="match status" value="1"/>
</dbReference>
<reference evidence="5 6" key="1">
    <citation type="submission" date="2019-02" db="EMBL/GenBank/DDBJ databases">
        <title>Deep-cultivation of Planctomycetes and their phenomic and genomic characterization uncovers novel biology.</title>
        <authorList>
            <person name="Wiegand S."/>
            <person name="Jogler M."/>
            <person name="Boedeker C."/>
            <person name="Pinto D."/>
            <person name="Vollmers J."/>
            <person name="Rivas-Marin E."/>
            <person name="Kohn T."/>
            <person name="Peeters S.H."/>
            <person name="Heuer A."/>
            <person name="Rast P."/>
            <person name="Oberbeckmann S."/>
            <person name="Bunk B."/>
            <person name="Jeske O."/>
            <person name="Meyerdierks A."/>
            <person name="Storesund J.E."/>
            <person name="Kallscheuer N."/>
            <person name="Luecker S."/>
            <person name="Lage O.M."/>
            <person name="Pohl T."/>
            <person name="Merkel B.J."/>
            <person name="Hornburger P."/>
            <person name="Mueller R.-W."/>
            <person name="Bruemmer F."/>
            <person name="Labrenz M."/>
            <person name="Spormann A.M."/>
            <person name="Op Den Camp H."/>
            <person name="Overmann J."/>
            <person name="Amann R."/>
            <person name="Jetten M.S.M."/>
            <person name="Mascher T."/>
            <person name="Medema M.H."/>
            <person name="Devos D.P."/>
            <person name="Kaster A.-K."/>
            <person name="Ovreas L."/>
            <person name="Rohde M."/>
            <person name="Galperin M.Y."/>
            <person name="Jogler C."/>
        </authorList>
    </citation>
    <scope>NUCLEOTIDE SEQUENCE [LARGE SCALE GENOMIC DNA]</scope>
    <source>
        <strain evidence="5 6">Pan14r</strain>
    </source>
</reference>
<dbReference type="Gene3D" id="3.60.60.10">
    <property type="entry name" value="Penicillin V Acylase, Chain A"/>
    <property type="match status" value="1"/>
</dbReference>
<dbReference type="InterPro" id="IPR052193">
    <property type="entry name" value="Peptidase_C59"/>
</dbReference>
<dbReference type="PROSITE" id="PS51257">
    <property type="entry name" value="PROKAR_LIPOPROTEIN"/>
    <property type="match status" value="1"/>
</dbReference>
<dbReference type="PANTHER" id="PTHR35527:SF2">
    <property type="entry name" value="HYDROLASE"/>
    <property type="match status" value="1"/>
</dbReference>
<keyword evidence="2 5" id="KW-0378">Hydrolase</keyword>
<dbReference type="EC" id="3.5.1.11" evidence="5"/>
<accession>A0A5C5Y9B9</accession>
<name>A0A5C5Y9B9_9PLAN</name>
<protein>
    <submittedName>
        <fullName evidence="5">Penicillin acylase</fullName>
        <ecNumber evidence="5">3.5.1.11</ecNumber>
    </submittedName>
</protein>
<dbReference type="AlphaFoldDB" id="A0A5C5Y9B9"/>
<dbReference type="EMBL" id="SJPL01000001">
    <property type="protein sequence ID" value="TWT72277.1"/>
    <property type="molecule type" value="Genomic_DNA"/>
</dbReference>
<evidence type="ECO:0000259" key="4">
    <source>
        <dbReference type="Pfam" id="PF02275"/>
    </source>
</evidence>
<dbReference type="InterPro" id="IPR029055">
    <property type="entry name" value="Ntn_hydrolases_N"/>
</dbReference>
<keyword evidence="3" id="KW-0812">Transmembrane</keyword>
<evidence type="ECO:0000313" key="6">
    <source>
        <dbReference type="Proteomes" id="UP000317238"/>
    </source>
</evidence>
<gene>
    <name evidence="5" type="ORF">Pan14r_45950</name>
</gene>
<evidence type="ECO:0000256" key="2">
    <source>
        <dbReference type="ARBA" id="ARBA00022801"/>
    </source>
</evidence>
<proteinExistence type="inferred from homology"/>
<dbReference type="CDD" id="cd01902">
    <property type="entry name" value="Ntn_CGH"/>
    <property type="match status" value="1"/>
</dbReference>
<comment type="similarity">
    <text evidence="1">Belongs to the peptidase C59 family.</text>
</comment>
<evidence type="ECO:0000256" key="3">
    <source>
        <dbReference type="SAM" id="Phobius"/>
    </source>
</evidence>
<comment type="caution">
    <text evidence="5">The sequence shown here is derived from an EMBL/GenBank/DDBJ whole genome shotgun (WGS) entry which is preliminary data.</text>
</comment>
<dbReference type="OrthoDB" id="9794717at2"/>
<dbReference type="PANTHER" id="PTHR35527">
    <property type="entry name" value="CHOLOYLGLYCINE HYDROLASE"/>
    <property type="match status" value="1"/>
</dbReference>
<feature type="domain" description="Choloylglycine hydrolase/NAAA C-terminal" evidence="4">
    <location>
        <begin position="30"/>
        <end position="321"/>
    </location>
</feature>
<evidence type="ECO:0000256" key="1">
    <source>
        <dbReference type="ARBA" id="ARBA00006625"/>
    </source>
</evidence>
<dbReference type="InterPro" id="IPR029132">
    <property type="entry name" value="CBAH/NAAA_C"/>
</dbReference>
<dbReference type="Pfam" id="PF02275">
    <property type="entry name" value="CBAH"/>
    <property type="match status" value="1"/>
</dbReference>
<feature type="transmembrane region" description="Helical" evidence="3">
    <location>
        <begin position="7"/>
        <end position="27"/>
    </location>
</feature>
<dbReference type="GO" id="GO:0008953">
    <property type="term" value="F:penicillin amidase activity"/>
    <property type="evidence" value="ECO:0007669"/>
    <property type="project" value="UniProtKB-EC"/>
</dbReference>
<keyword evidence="3" id="KW-1133">Transmembrane helix</keyword>
<dbReference type="RefSeq" id="WP_146440248.1">
    <property type="nucleotide sequence ID" value="NZ_SJPL01000001.1"/>
</dbReference>
<keyword evidence="3" id="KW-0472">Membrane</keyword>
<keyword evidence="6" id="KW-1185">Reference proteome</keyword>